<feature type="region of interest" description="Disordered" evidence="1">
    <location>
        <begin position="472"/>
        <end position="497"/>
    </location>
</feature>
<evidence type="ECO:0000313" key="3">
    <source>
        <dbReference type="EMBL" id="CAL4799460.1"/>
    </source>
</evidence>
<feature type="compositionally biased region" description="Basic and acidic residues" evidence="1">
    <location>
        <begin position="110"/>
        <end position="130"/>
    </location>
</feature>
<keyword evidence="4" id="KW-1185">Reference proteome</keyword>
<feature type="non-terminal residue" evidence="2">
    <location>
        <position position="1393"/>
    </location>
</feature>
<evidence type="ECO:0000313" key="2">
    <source>
        <dbReference type="EMBL" id="CAI4012148.1"/>
    </source>
</evidence>
<feature type="region of interest" description="Disordered" evidence="1">
    <location>
        <begin position="1114"/>
        <end position="1199"/>
    </location>
</feature>
<feature type="non-terminal residue" evidence="2">
    <location>
        <position position="1"/>
    </location>
</feature>
<name>A0A9P1GGE8_9DINO</name>
<organism evidence="2">
    <name type="scientific">Cladocopium goreaui</name>
    <dbReference type="NCBI Taxonomy" id="2562237"/>
    <lineage>
        <taxon>Eukaryota</taxon>
        <taxon>Sar</taxon>
        <taxon>Alveolata</taxon>
        <taxon>Dinophyceae</taxon>
        <taxon>Suessiales</taxon>
        <taxon>Symbiodiniaceae</taxon>
        <taxon>Cladocopium</taxon>
    </lineage>
</organism>
<proteinExistence type="predicted"/>
<evidence type="ECO:0000313" key="4">
    <source>
        <dbReference type="Proteomes" id="UP001152797"/>
    </source>
</evidence>
<gene>
    <name evidence="2" type="ORF">C1SCF055_LOCUS37245</name>
</gene>
<dbReference type="Proteomes" id="UP001152797">
    <property type="component" value="Unassembled WGS sequence"/>
</dbReference>
<accession>A0A9P1GGE8</accession>
<comment type="caution">
    <text evidence="2">The sequence shown here is derived from an EMBL/GenBank/DDBJ whole genome shotgun (WGS) entry which is preliminary data.</text>
</comment>
<evidence type="ECO:0000256" key="1">
    <source>
        <dbReference type="SAM" id="MobiDB-lite"/>
    </source>
</evidence>
<feature type="region of interest" description="Disordered" evidence="1">
    <location>
        <begin position="1292"/>
        <end position="1348"/>
    </location>
</feature>
<feature type="compositionally biased region" description="Polar residues" evidence="1">
    <location>
        <begin position="1175"/>
        <end position="1187"/>
    </location>
</feature>
<sequence length="1393" mass="158450">LQYLGYRQSIARNRRNVAGLRFGSDRPVGRTLLKQEFHLTRAQAAKTKELQPLPVRALKRMTLVETEFKGKTFWEILHVQPDYFAWTQKNAKSPRIHKRIRDSAMESEPTDGKDVQAEASETKHLSERTDSTGSVKEPPPKQQKIEVDDDFQAFLSFLPEIDLEWGDLDPNVQQKLRYSQQAREDFKALHHQKQEINTYDPETGHITTTQPKKRPFEEQYKPPEIEAADKQLQQAMMQYHEHQVLPGLQHLTECCQNFYGTVSQEILLLQHMTDRHSLQLRSLEQSRCNKTILLKNLPPVGFTKTQLDRNVQYLLNDANLTWDRLAAMHNHVVTTDAAVLRLEFLTEEDAKIFFQAMKRRKHHGFFNGQQEAKQPVEDRLALQPFYALIDMLSPHFGNDGTNALQMDKNTLQVWPGSEHQDQTMLAQVSYHLDPHAPRRYLCTVLIREDVHHILVRGPDGNNDPQQDTYYAQRQTAKPQAGQPRQRPYQTTGKGKHKGKHRSLAEVILCKLCLCALWANRLCQQCWDNDLPSDFDQKQEIQSYPLYCPGKKGNSACNQLLGFGNCPLCIEHRNYWKSKAAQSVHPGFSPFQKAAHLVLDRALHDLDLVSADSEIKTDWLDDMRLAYDQDDQSGNYHFAEWVLMTYADLEGFENLLQSGRQPYCFPDWGAPGQLPSHGIYFGDKEQPLLMQTFWSAHYFGALLQKYYGQNWQRIVPGYTAEFFQAFDIRFAALLPWDYVVAASFRIALIQESAFDSVSREAVQTALVRYGLPEAIINPVMALFQDCKFFVQELIDQVKNFLRTNPNGRLVIHLYCTSGRHRSVGAATLIFHFLDVTEWRKPLLIHYHSPQWREMSCGGQCNLCGTADVRELRRLIDRFLPDVRIVSDSQHCAGPSSCTSTTSKYDYIFGDAFDTDADTEFDLHPAVEGGDLAVGGARAAISKQTPYPVTSDATIGSTSEDTTKITSAGHFILDCRQREGLWSNRDRTIWVCDPDLPQGVQQAMGIRIDVRIRNHVRNSMITGGKWMRQKHCIKSSFYRPRDSSGAAWDRLQRERPVGEDVGLPVSWSDLITFSHRDIGPRAYMGHLVMVSGDQGFEGQNYVPKTEAQKWSRNSLKMEAQKRNRKNPPSRFMICTDDDMFKGDPKIQTPKAETTDYSTSSSHESPVTKPVKTEPSNDDSSYAKTPQKSVTIREESNALPPVGLMARDPDGSNPHEIVLDSDTDVEVHEHGPIAIHPNERVTMGRKHRKAVLDGISNDGEGMSDGADATEELIEAAGPSQDRRRSSVAPRADRNVRLRLEIQPESERGSSLAFSRRESIDSAERPPADAAQPEQPQIARPQAWPNPYDNLNDLPASLRTHFGRARNAAAQWTVEQVEESTAMFTCFMAGKDEIVEE</sequence>
<feature type="compositionally biased region" description="Polar residues" evidence="1">
    <location>
        <begin position="1148"/>
        <end position="1162"/>
    </location>
</feature>
<reference evidence="2" key="1">
    <citation type="submission" date="2022-10" db="EMBL/GenBank/DDBJ databases">
        <authorList>
            <person name="Chen Y."/>
            <person name="Dougan E. K."/>
            <person name="Chan C."/>
            <person name="Rhodes N."/>
            <person name="Thang M."/>
        </authorList>
    </citation>
    <scope>NUCLEOTIDE SEQUENCE</scope>
</reference>
<dbReference type="OrthoDB" id="431050at2759"/>
<dbReference type="EMBL" id="CAMXCT020005357">
    <property type="protein sequence ID" value="CAL1165523.1"/>
    <property type="molecule type" value="Genomic_DNA"/>
</dbReference>
<feature type="compositionally biased region" description="Basic and acidic residues" evidence="1">
    <location>
        <begin position="1292"/>
        <end position="1304"/>
    </location>
</feature>
<feature type="region of interest" description="Disordered" evidence="1">
    <location>
        <begin position="95"/>
        <end position="142"/>
    </location>
</feature>
<dbReference type="EMBL" id="CAMXCT010005357">
    <property type="protein sequence ID" value="CAI4012148.1"/>
    <property type="molecule type" value="Genomic_DNA"/>
</dbReference>
<protein>
    <submittedName>
        <fullName evidence="2">Uncharacterized protein</fullName>
    </submittedName>
</protein>
<dbReference type="EMBL" id="CAMXCT030005357">
    <property type="protein sequence ID" value="CAL4799460.1"/>
    <property type="molecule type" value="Genomic_DNA"/>
</dbReference>
<feature type="compositionally biased region" description="Basic and acidic residues" evidence="1">
    <location>
        <begin position="1311"/>
        <end position="1323"/>
    </location>
</feature>
<feature type="compositionally biased region" description="Low complexity" evidence="1">
    <location>
        <begin position="1324"/>
        <end position="1335"/>
    </location>
</feature>
<reference evidence="3 4" key="2">
    <citation type="submission" date="2024-05" db="EMBL/GenBank/DDBJ databases">
        <authorList>
            <person name="Chen Y."/>
            <person name="Shah S."/>
            <person name="Dougan E. K."/>
            <person name="Thang M."/>
            <person name="Chan C."/>
        </authorList>
    </citation>
    <scope>NUCLEOTIDE SEQUENCE [LARGE SCALE GENOMIC DNA]</scope>
</reference>